<reference evidence="2 3" key="1">
    <citation type="journal article" date="2012" name="Stand. Genomic Sci.">
        <title>Complete genome sequencing and analysis of Saprospira grandis str. Lewin, a predatory marine bacterium.</title>
        <authorList>
            <person name="Saw J.H."/>
            <person name="Yuryev A."/>
            <person name="Kanbe M."/>
            <person name="Hou S."/>
            <person name="Young A.G."/>
            <person name="Aizawa S."/>
            <person name="Alam M."/>
        </authorList>
    </citation>
    <scope>NUCLEOTIDE SEQUENCE [LARGE SCALE GENOMIC DNA]</scope>
    <source>
        <strain evidence="2 3">Lewin</strain>
    </source>
</reference>
<evidence type="ECO:0000256" key="1">
    <source>
        <dbReference type="SAM" id="MobiDB-lite"/>
    </source>
</evidence>
<evidence type="ECO:0000313" key="3">
    <source>
        <dbReference type="Proteomes" id="UP000007519"/>
    </source>
</evidence>
<sequence length="69" mass="7707">MFNVYLMFVMDSNRPRAVVVVLALSNPPNRPIKQQPHFSEAPKMPPGPSRFLAQRCAAVAAGQTKQNER</sequence>
<dbReference type="Proteomes" id="UP000007519">
    <property type="component" value="Chromosome"/>
</dbReference>
<dbReference type="KEGG" id="sgn:SGRA_2087"/>
<gene>
    <name evidence="2" type="ordered locus">SGRA_2087</name>
</gene>
<protein>
    <submittedName>
        <fullName evidence="2">Uncharacterized protein</fullName>
    </submittedName>
</protein>
<dbReference type="AlphaFoldDB" id="H6L2R1"/>
<proteinExistence type="predicted"/>
<dbReference type="RefSeq" id="WP_015692437.1">
    <property type="nucleotide sequence ID" value="NC_016940.1"/>
</dbReference>
<accession>H6L2R1</accession>
<keyword evidence="3" id="KW-1185">Reference proteome</keyword>
<dbReference type="EMBL" id="CP002831">
    <property type="protein sequence ID" value="AFC24818.1"/>
    <property type="molecule type" value="Genomic_DNA"/>
</dbReference>
<feature type="region of interest" description="Disordered" evidence="1">
    <location>
        <begin position="28"/>
        <end position="49"/>
    </location>
</feature>
<organism evidence="2 3">
    <name type="scientific">Saprospira grandis (strain Lewin)</name>
    <dbReference type="NCBI Taxonomy" id="984262"/>
    <lineage>
        <taxon>Bacteria</taxon>
        <taxon>Pseudomonadati</taxon>
        <taxon>Bacteroidota</taxon>
        <taxon>Saprospiria</taxon>
        <taxon>Saprospirales</taxon>
        <taxon>Saprospiraceae</taxon>
        <taxon>Saprospira</taxon>
    </lineage>
</organism>
<dbReference type="HOGENOM" id="CLU_2773530_0_0_10"/>
<evidence type="ECO:0000313" key="2">
    <source>
        <dbReference type="EMBL" id="AFC24818.1"/>
    </source>
</evidence>
<name>H6L2R1_SAPGL</name>